<reference evidence="4" key="1">
    <citation type="submission" date="2022-10" db="EMBL/GenBank/DDBJ databases">
        <title>Novel sulphate-reducing endosymbionts in the free-living metamonad Anaeramoeba.</title>
        <authorList>
            <person name="Jerlstrom-Hultqvist J."/>
            <person name="Cepicka I."/>
            <person name="Gallot-Lavallee L."/>
            <person name="Salas-Leiva D."/>
            <person name="Curtis B.A."/>
            <person name="Zahonova K."/>
            <person name="Pipaliya S."/>
            <person name="Dacks J."/>
            <person name="Roger A.J."/>
        </authorList>
    </citation>
    <scope>NUCLEOTIDE SEQUENCE</scope>
    <source>
        <strain evidence="4">BMAN</strain>
    </source>
</reference>
<dbReference type="SUPFAM" id="SSF48403">
    <property type="entry name" value="Ankyrin repeat"/>
    <property type="match status" value="1"/>
</dbReference>
<organism evidence="4 5">
    <name type="scientific">Anaeramoeba ignava</name>
    <name type="common">Anaerobic marine amoeba</name>
    <dbReference type="NCBI Taxonomy" id="1746090"/>
    <lineage>
        <taxon>Eukaryota</taxon>
        <taxon>Metamonada</taxon>
        <taxon>Anaeramoebidae</taxon>
        <taxon>Anaeramoeba</taxon>
    </lineage>
</organism>
<evidence type="ECO:0000313" key="4">
    <source>
        <dbReference type="EMBL" id="KAJ5078635.1"/>
    </source>
</evidence>
<evidence type="ECO:0000256" key="3">
    <source>
        <dbReference type="PROSITE-ProRule" id="PRU00023"/>
    </source>
</evidence>
<dbReference type="PANTHER" id="PTHR24188:SF29">
    <property type="entry name" value="GH09064P"/>
    <property type="match status" value="1"/>
</dbReference>
<dbReference type="Pfam" id="PF00023">
    <property type="entry name" value="Ank"/>
    <property type="match status" value="1"/>
</dbReference>
<sequence length="146" mass="16700">MRHLCIWPANKQNEIQVIRNLIGHGAEVNVYNFIGETPLHLFVSQTNHLIWQKYLIQNGADLFAITTNQKELRFHGTNCILSASKQQTLLILLNFFLTNGADLEANSREKESTLHLAIAQNSIKLVQYSIKNTQKQVNLIQINFCL</sequence>
<feature type="repeat" description="ANK" evidence="3">
    <location>
        <begin position="34"/>
        <end position="67"/>
    </location>
</feature>
<gene>
    <name evidence="4" type="ORF">M0811_04960</name>
</gene>
<dbReference type="PANTHER" id="PTHR24188">
    <property type="entry name" value="ANKYRIN REPEAT PROTEIN"/>
    <property type="match status" value="1"/>
</dbReference>
<dbReference type="PROSITE" id="PS50088">
    <property type="entry name" value="ANK_REPEAT"/>
    <property type="match status" value="1"/>
</dbReference>
<name>A0A9Q0LWK4_ANAIG</name>
<dbReference type="OrthoDB" id="194358at2759"/>
<accession>A0A9Q0LWK4</accession>
<dbReference type="Gene3D" id="1.25.40.20">
    <property type="entry name" value="Ankyrin repeat-containing domain"/>
    <property type="match status" value="1"/>
</dbReference>
<dbReference type="InterPro" id="IPR036770">
    <property type="entry name" value="Ankyrin_rpt-contain_sf"/>
</dbReference>
<keyword evidence="2 3" id="KW-0040">ANK repeat</keyword>
<keyword evidence="5" id="KW-1185">Reference proteome</keyword>
<evidence type="ECO:0000313" key="5">
    <source>
        <dbReference type="Proteomes" id="UP001149090"/>
    </source>
</evidence>
<dbReference type="SMART" id="SM00248">
    <property type="entry name" value="ANK"/>
    <property type="match status" value="4"/>
</dbReference>
<dbReference type="InterPro" id="IPR002110">
    <property type="entry name" value="Ankyrin_rpt"/>
</dbReference>
<evidence type="ECO:0000256" key="1">
    <source>
        <dbReference type="ARBA" id="ARBA00022737"/>
    </source>
</evidence>
<dbReference type="Proteomes" id="UP001149090">
    <property type="component" value="Unassembled WGS sequence"/>
</dbReference>
<evidence type="ECO:0000256" key="2">
    <source>
        <dbReference type="ARBA" id="ARBA00023043"/>
    </source>
</evidence>
<dbReference type="EMBL" id="JAPDFW010000053">
    <property type="protein sequence ID" value="KAJ5078635.1"/>
    <property type="molecule type" value="Genomic_DNA"/>
</dbReference>
<protein>
    <submittedName>
        <fullName evidence="4">Protein fem-1</fullName>
    </submittedName>
</protein>
<proteinExistence type="predicted"/>
<keyword evidence="1" id="KW-0677">Repeat</keyword>
<dbReference type="AlphaFoldDB" id="A0A9Q0LWK4"/>
<comment type="caution">
    <text evidence="4">The sequence shown here is derived from an EMBL/GenBank/DDBJ whole genome shotgun (WGS) entry which is preliminary data.</text>
</comment>